<accession>A0A9Q0K4U5</accession>
<protein>
    <submittedName>
        <fullName evidence="1">Uncharacterized protein</fullName>
    </submittedName>
</protein>
<dbReference type="AlphaFoldDB" id="A0A9Q0K4U5"/>
<reference evidence="1" key="1">
    <citation type="journal article" date="2023" name="Plant J.">
        <title>The genome of the king protea, Protea cynaroides.</title>
        <authorList>
            <person name="Chang J."/>
            <person name="Duong T.A."/>
            <person name="Schoeman C."/>
            <person name="Ma X."/>
            <person name="Roodt D."/>
            <person name="Barker N."/>
            <person name="Li Z."/>
            <person name="Van de Peer Y."/>
            <person name="Mizrachi E."/>
        </authorList>
    </citation>
    <scope>NUCLEOTIDE SEQUENCE</scope>
    <source>
        <tissue evidence="1">Young leaves</tissue>
    </source>
</reference>
<organism evidence="1 2">
    <name type="scientific">Protea cynaroides</name>
    <dbReference type="NCBI Taxonomy" id="273540"/>
    <lineage>
        <taxon>Eukaryota</taxon>
        <taxon>Viridiplantae</taxon>
        <taxon>Streptophyta</taxon>
        <taxon>Embryophyta</taxon>
        <taxon>Tracheophyta</taxon>
        <taxon>Spermatophyta</taxon>
        <taxon>Magnoliopsida</taxon>
        <taxon>Proteales</taxon>
        <taxon>Proteaceae</taxon>
        <taxon>Protea</taxon>
    </lineage>
</organism>
<dbReference type="EMBL" id="JAMYWD010000008">
    <property type="protein sequence ID" value="KAJ4962882.1"/>
    <property type="molecule type" value="Genomic_DNA"/>
</dbReference>
<evidence type="ECO:0000313" key="2">
    <source>
        <dbReference type="Proteomes" id="UP001141806"/>
    </source>
</evidence>
<proteinExistence type="predicted"/>
<comment type="caution">
    <text evidence="1">The sequence shown here is derived from an EMBL/GenBank/DDBJ whole genome shotgun (WGS) entry which is preliminary data.</text>
</comment>
<name>A0A9Q0K4U5_9MAGN</name>
<gene>
    <name evidence="1" type="ORF">NE237_022821</name>
</gene>
<sequence length="171" mass="18083">MCSDSNPSSVGRATKDGPVNRLCTGLDLPTLHLTPNSRSMAGITNMPTCKLAYQRLKNWLAEAPSSGAPTLLPTLASSFASSYLLFPCSIHHPTLAEVGAEVRARIPGDSRVAEGNGKIGSGSNGRRLVGIQETAMVRSRQYEAQETTAGRSGPVPSLSHVQALVPRVENM</sequence>
<evidence type="ECO:0000313" key="1">
    <source>
        <dbReference type="EMBL" id="KAJ4962882.1"/>
    </source>
</evidence>
<dbReference type="Proteomes" id="UP001141806">
    <property type="component" value="Unassembled WGS sequence"/>
</dbReference>
<keyword evidence="2" id="KW-1185">Reference proteome</keyword>